<evidence type="ECO:0000256" key="2">
    <source>
        <dbReference type="ARBA" id="ARBA00022670"/>
    </source>
</evidence>
<evidence type="ECO:0000256" key="3">
    <source>
        <dbReference type="ARBA" id="ARBA00022763"/>
    </source>
</evidence>
<dbReference type="AlphaFoldDB" id="A0A1I0A4U0"/>
<keyword evidence="4" id="KW-0378">Hydrolase</keyword>
<dbReference type="GO" id="GO:0106300">
    <property type="term" value="P:protein-DNA covalent cross-linking repair"/>
    <property type="evidence" value="ECO:0007669"/>
    <property type="project" value="InterPro"/>
</dbReference>
<dbReference type="OrthoDB" id="109020at2157"/>
<gene>
    <name evidence="9" type="ORF">SAMN04488694_102222</name>
    <name evidence="8" type="ORF">SAMN05192552_1001127</name>
</gene>
<keyword evidence="7" id="KW-0456">Lyase</keyword>
<sequence length="237" mass="26133">MCGRYTLVVAQDELEARFDARFREDGAASSFSPRYNMAPGQQLPVITNEQPETIRRLEWGLVPSWADDDSGGLINARAESVAEKPSFRGAYEQRRCLVPADGFYEWVDTAEGKQPYRVSFDDDRVFAMAGLWERWEPETTQAGLDAFGGGVADGTDTGPLETFTIVTTEPNDLVADLHHRMAVILEPDTERRWLTGEAGHDVLEPLPADGMCAEPVSTAVNDPATDEPSLIEPVETV</sequence>
<dbReference type="GO" id="GO:0016829">
    <property type="term" value="F:lyase activity"/>
    <property type="evidence" value="ECO:0007669"/>
    <property type="project" value="UniProtKB-KW"/>
</dbReference>
<dbReference type="SUPFAM" id="SSF143081">
    <property type="entry name" value="BB1717-like"/>
    <property type="match status" value="1"/>
</dbReference>
<dbReference type="EMBL" id="FMZP01000001">
    <property type="protein sequence ID" value="SDC01302.1"/>
    <property type="molecule type" value="Genomic_DNA"/>
</dbReference>
<dbReference type="STRING" id="392421.SAMN04488694_102222"/>
<evidence type="ECO:0000313" key="10">
    <source>
        <dbReference type="Proteomes" id="UP000199320"/>
    </source>
</evidence>
<dbReference type="PANTHER" id="PTHR13604:SF0">
    <property type="entry name" value="ABASIC SITE PROCESSING PROTEIN HMCES"/>
    <property type="match status" value="1"/>
</dbReference>
<evidence type="ECO:0000313" key="8">
    <source>
        <dbReference type="EMBL" id="SDC01302.1"/>
    </source>
</evidence>
<dbReference type="Proteomes" id="UP000324021">
    <property type="component" value="Unassembled WGS sequence"/>
</dbReference>
<dbReference type="Proteomes" id="UP000199320">
    <property type="component" value="Unassembled WGS sequence"/>
</dbReference>
<keyword evidence="3" id="KW-0227">DNA damage</keyword>
<evidence type="ECO:0000256" key="4">
    <source>
        <dbReference type="ARBA" id="ARBA00022801"/>
    </source>
</evidence>
<dbReference type="PANTHER" id="PTHR13604">
    <property type="entry name" value="DC12-RELATED"/>
    <property type="match status" value="1"/>
</dbReference>
<evidence type="ECO:0000313" key="9">
    <source>
        <dbReference type="EMBL" id="SES88696.1"/>
    </source>
</evidence>
<dbReference type="GO" id="GO:0008233">
    <property type="term" value="F:peptidase activity"/>
    <property type="evidence" value="ECO:0007669"/>
    <property type="project" value="UniProtKB-KW"/>
</dbReference>
<protein>
    <submittedName>
        <fullName evidence="8 9">SOS response-associated peptidase YedK</fullName>
    </submittedName>
</protein>
<keyword evidence="5" id="KW-0190">Covalent protein-DNA linkage</keyword>
<evidence type="ECO:0000256" key="7">
    <source>
        <dbReference type="ARBA" id="ARBA00023239"/>
    </source>
</evidence>
<dbReference type="InterPro" id="IPR036590">
    <property type="entry name" value="SRAP-like"/>
</dbReference>
<name>A0A1I0A4U0_9EURY</name>
<dbReference type="GO" id="GO:0003697">
    <property type="term" value="F:single-stranded DNA binding"/>
    <property type="evidence" value="ECO:0007669"/>
    <property type="project" value="InterPro"/>
</dbReference>
<proteinExistence type="inferred from homology"/>
<keyword evidence="6" id="KW-0238">DNA-binding</keyword>
<evidence type="ECO:0000256" key="6">
    <source>
        <dbReference type="ARBA" id="ARBA00023125"/>
    </source>
</evidence>
<dbReference type="RefSeq" id="WP_092929869.1">
    <property type="nucleotide sequence ID" value="NZ_FMZP01000001.1"/>
</dbReference>
<dbReference type="GO" id="GO:0006508">
    <property type="term" value="P:proteolysis"/>
    <property type="evidence" value="ECO:0007669"/>
    <property type="project" value="UniProtKB-KW"/>
</dbReference>
<keyword evidence="2" id="KW-0645">Protease</keyword>
<dbReference type="Pfam" id="PF02586">
    <property type="entry name" value="SRAP"/>
    <property type="match status" value="1"/>
</dbReference>
<comment type="similarity">
    <text evidence="1">Belongs to the SOS response-associated peptidase family.</text>
</comment>
<keyword evidence="10" id="KW-1185">Reference proteome</keyword>
<organism evidence="9 10">
    <name type="scientific">Natrinema hispanicum</name>
    <dbReference type="NCBI Taxonomy" id="392421"/>
    <lineage>
        <taxon>Archaea</taxon>
        <taxon>Methanobacteriati</taxon>
        <taxon>Methanobacteriota</taxon>
        <taxon>Stenosarchaea group</taxon>
        <taxon>Halobacteria</taxon>
        <taxon>Halobacteriales</taxon>
        <taxon>Natrialbaceae</taxon>
        <taxon>Natrinema</taxon>
    </lineage>
</organism>
<dbReference type="InterPro" id="IPR003738">
    <property type="entry name" value="SRAP"/>
</dbReference>
<dbReference type="Gene3D" id="3.90.1680.10">
    <property type="entry name" value="SOS response associated peptidase-like"/>
    <property type="match status" value="1"/>
</dbReference>
<dbReference type="EMBL" id="FOIC01000002">
    <property type="protein sequence ID" value="SES88696.1"/>
    <property type="molecule type" value="Genomic_DNA"/>
</dbReference>
<evidence type="ECO:0000256" key="5">
    <source>
        <dbReference type="ARBA" id="ARBA00023124"/>
    </source>
</evidence>
<evidence type="ECO:0000256" key="1">
    <source>
        <dbReference type="ARBA" id="ARBA00008136"/>
    </source>
</evidence>
<accession>A0A1I0A4U0</accession>
<reference evidence="9" key="1">
    <citation type="submission" date="2016-10" db="EMBL/GenBank/DDBJ databases">
        <authorList>
            <person name="de Groot N.N."/>
        </authorList>
    </citation>
    <scope>NUCLEOTIDE SEQUENCE [LARGE SCALE GENOMIC DNA]</scope>
    <source>
        <strain evidence="9">CDM_6</strain>
    </source>
</reference>
<reference evidence="10 11" key="2">
    <citation type="submission" date="2016-10" db="EMBL/GenBank/DDBJ databases">
        <authorList>
            <person name="Varghese N."/>
            <person name="Submissions S."/>
        </authorList>
    </citation>
    <scope>NUCLEOTIDE SEQUENCE [LARGE SCALE GENOMIC DNA]</scope>
    <source>
        <strain evidence="8 11">CDM_1</strain>
        <strain evidence="10">CDM_6</strain>
    </source>
</reference>
<evidence type="ECO:0000313" key="11">
    <source>
        <dbReference type="Proteomes" id="UP000324021"/>
    </source>
</evidence>